<feature type="region of interest" description="Disordered" evidence="1">
    <location>
        <begin position="332"/>
        <end position="358"/>
    </location>
</feature>
<feature type="compositionally biased region" description="Basic residues" evidence="1">
    <location>
        <begin position="336"/>
        <end position="358"/>
    </location>
</feature>
<dbReference type="AlphaFoldDB" id="A0A6J4MFZ1"/>
<feature type="compositionally biased region" description="Basic residues" evidence="1">
    <location>
        <begin position="129"/>
        <end position="142"/>
    </location>
</feature>
<protein>
    <submittedName>
        <fullName evidence="2">NADH-dependent dehydrogenase</fullName>
    </submittedName>
</protein>
<accession>A0A6J4MFZ1</accession>
<feature type="compositionally biased region" description="Basic residues" evidence="1">
    <location>
        <begin position="94"/>
        <end position="120"/>
    </location>
</feature>
<feature type="compositionally biased region" description="Low complexity" evidence="1">
    <location>
        <begin position="178"/>
        <end position="195"/>
    </location>
</feature>
<proteinExistence type="predicted"/>
<organism evidence="2">
    <name type="scientific">uncultured Gemmatimonadota bacterium</name>
    <dbReference type="NCBI Taxonomy" id="203437"/>
    <lineage>
        <taxon>Bacteria</taxon>
        <taxon>Pseudomonadati</taxon>
        <taxon>Gemmatimonadota</taxon>
        <taxon>environmental samples</taxon>
    </lineage>
</organism>
<evidence type="ECO:0000256" key="1">
    <source>
        <dbReference type="SAM" id="MobiDB-lite"/>
    </source>
</evidence>
<feature type="compositionally biased region" description="Basic and acidic residues" evidence="1">
    <location>
        <begin position="40"/>
        <end position="56"/>
    </location>
</feature>
<feature type="non-terminal residue" evidence="2">
    <location>
        <position position="358"/>
    </location>
</feature>
<feature type="compositionally biased region" description="Polar residues" evidence="1">
    <location>
        <begin position="23"/>
        <end position="32"/>
    </location>
</feature>
<name>A0A6J4MFZ1_9BACT</name>
<feature type="compositionally biased region" description="Basic and acidic residues" evidence="1">
    <location>
        <begin position="66"/>
        <end position="77"/>
    </location>
</feature>
<reference evidence="2" key="1">
    <citation type="submission" date="2020-02" db="EMBL/GenBank/DDBJ databases">
        <authorList>
            <person name="Meier V. D."/>
        </authorList>
    </citation>
    <scope>NUCLEOTIDE SEQUENCE</scope>
    <source>
        <strain evidence="2">AVDCRST_MAG89</strain>
    </source>
</reference>
<evidence type="ECO:0000313" key="2">
    <source>
        <dbReference type="EMBL" id="CAA9354182.1"/>
    </source>
</evidence>
<feature type="region of interest" description="Disordered" evidence="1">
    <location>
        <begin position="1"/>
        <end position="261"/>
    </location>
</feature>
<gene>
    <name evidence="2" type="ORF">AVDCRST_MAG89-3314</name>
</gene>
<sequence>ERSPVRSAACGNEHGSHFRTPALTHSRTSPPHSRTGVPGRRLDRPQSHGGHREGGLRARRRRRRHVSGDDRRGEGIRAGRGGGGRARCAARHEPGRHRHRHAQQNARRAVHPRAERRRRRVLPEAAWPHRGRGARRRRRRPRGGSPARGRPFLPLHRGDARHPRAHRSRRAGPGVRGGPRLPQRLRPRQALVLRSRAFRRRLRDGPGRSPGGSRPVDAGLSRGGERPLAPVRGRRAAGPRRGPVRRLRVGDGGPGGRDDGAAGLLVEAFRRAGRGDRRLVLRHGRRRGAQERRRLVLRLHRRGVSRHLARNAGDAAGRVGWARGGGLGAAPVAGRALRRRGRAAGGRGRRPGPHLRAM</sequence>
<dbReference type="EMBL" id="CADCTV010000693">
    <property type="protein sequence ID" value="CAA9354182.1"/>
    <property type="molecule type" value="Genomic_DNA"/>
</dbReference>
<feature type="non-terminal residue" evidence="2">
    <location>
        <position position="1"/>
    </location>
</feature>
<feature type="compositionally biased region" description="Basic residues" evidence="1">
    <location>
        <begin position="232"/>
        <end position="247"/>
    </location>
</feature>